<keyword evidence="2" id="KW-1185">Reference proteome</keyword>
<dbReference type="RefSeq" id="WP_340468897.1">
    <property type="nucleotide sequence ID" value="NZ_JBANBB010000001.1"/>
</dbReference>
<reference evidence="1 2" key="1">
    <citation type="submission" date="2024-02" db="EMBL/GenBank/DDBJ databases">
        <title>Bifidobacterium honeyensis sp. nov., isolated from the comb honey.</title>
        <authorList>
            <person name="Liu W."/>
            <person name="Li Y."/>
        </authorList>
    </citation>
    <scope>NUCLEOTIDE SEQUENCE [LARGE SCALE GENOMIC DNA]</scope>
    <source>
        <strain evidence="1 2">IMAU50988</strain>
    </source>
</reference>
<evidence type="ECO:0000313" key="2">
    <source>
        <dbReference type="Proteomes" id="UP001373159"/>
    </source>
</evidence>
<protein>
    <recommendedName>
        <fullName evidence="3">AIPR protein</fullName>
    </recommendedName>
</protein>
<dbReference type="Proteomes" id="UP001373159">
    <property type="component" value="Unassembled WGS sequence"/>
</dbReference>
<sequence length="473" mass="52939">MCNSSGSDSVKSAVIKFSQSDKQGTGCIQRIIGFIKIRSFINLIDTLDLDANPRSSKVGNVTNDIEDSLEDTPEIFPFKTKGVLLAASRYEQIDSKRYRLFFEDTETEGILDGGHNALSIGLYVLRLALNSKDEQMPSALKTWSDFKEAWLDKRSDIEDYIRSTRKDEDDDATITPLDTLVPVELLIPKDQTDQNCLDEFRTNLLDICAARNNNVQLTTSTKANKHGYFDEFKKLLKEEDPELAPRIEWKSNEGGDIKAADIIALAWIPLSLIPAVTSERGKVIEPPNPVQLYSSKAMCLSKFEQFMSSPEVCSPGRGYQRELHNQSVFSAFKIGVQLPKLYDYIYAKFPSLYNKNGGSYGRIIAVKSLNARRSSRLAPYGHGEVDSLSPDGFITPLVYGLKALMETEQDEDGNIIVKWRSDPEAWLDRNLDSVVARYSNNLAPWGYDPQKVGKSSGSYQNALDAYKMAMAGI</sequence>
<comment type="caution">
    <text evidence="1">The sequence shown here is derived from an EMBL/GenBank/DDBJ whole genome shotgun (WGS) entry which is preliminary data.</text>
</comment>
<proteinExistence type="predicted"/>
<organism evidence="1 2">
    <name type="scientific">Bifidobacterium favimelis</name>
    <dbReference type="NCBI Taxonomy" id="3122979"/>
    <lineage>
        <taxon>Bacteria</taxon>
        <taxon>Bacillati</taxon>
        <taxon>Actinomycetota</taxon>
        <taxon>Actinomycetes</taxon>
        <taxon>Bifidobacteriales</taxon>
        <taxon>Bifidobacteriaceae</taxon>
        <taxon>Bifidobacterium</taxon>
    </lineage>
</organism>
<accession>A0ABU8ZMC4</accession>
<dbReference type="EMBL" id="JBANBB010000001">
    <property type="protein sequence ID" value="MEK0306383.1"/>
    <property type="molecule type" value="Genomic_DNA"/>
</dbReference>
<gene>
    <name evidence="1" type="ORF">V8P97_02720</name>
</gene>
<evidence type="ECO:0008006" key="3">
    <source>
        <dbReference type="Google" id="ProtNLM"/>
    </source>
</evidence>
<name>A0ABU8ZMC4_9BIFI</name>
<evidence type="ECO:0000313" key="1">
    <source>
        <dbReference type="EMBL" id="MEK0306383.1"/>
    </source>
</evidence>